<feature type="domain" description="Aminoglycoside phosphotransferase" evidence="1">
    <location>
        <begin position="184"/>
        <end position="238"/>
    </location>
</feature>
<dbReference type="InterPro" id="IPR002575">
    <property type="entry name" value="Aminoglycoside_PTrfase"/>
</dbReference>
<evidence type="ECO:0000313" key="2">
    <source>
        <dbReference type="EMBL" id="MFC6878197.1"/>
    </source>
</evidence>
<evidence type="ECO:0000259" key="1">
    <source>
        <dbReference type="Pfam" id="PF01636"/>
    </source>
</evidence>
<dbReference type="Gene3D" id="1.10.510.10">
    <property type="entry name" value="Transferase(Phosphotransferase) domain 1"/>
    <property type="match status" value="1"/>
</dbReference>
<evidence type="ECO:0000313" key="3">
    <source>
        <dbReference type="Proteomes" id="UP001596380"/>
    </source>
</evidence>
<dbReference type="InterPro" id="IPR011009">
    <property type="entry name" value="Kinase-like_dom_sf"/>
</dbReference>
<keyword evidence="3" id="KW-1185">Reference proteome</keyword>
<proteinExistence type="predicted"/>
<comment type="caution">
    <text evidence="2">The sequence shown here is derived from an EMBL/GenBank/DDBJ whole genome shotgun (WGS) entry which is preliminary data.</text>
</comment>
<organism evidence="2 3">
    <name type="scientific">Actinomadura yumaensis</name>
    <dbReference type="NCBI Taxonomy" id="111807"/>
    <lineage>
        <taxon>Bacteria</taxon>
        <taxon>Bacillati</taxon>
        <taxon>Actinomycetota</taxon>
        <taxon>Actinomycetes</taxon>
        <taxon>Streptosporangiales</taxon>
        <taxon>Thermomonosporaceae</taxon>
        <taxon>Actinomadura</taxon>
    </lineage>
</organism>
<dbReference type="Proteomes" id="UP001596380">
    <property type="component" value="Unassembled WGS sequence"/>
</dbReference>
<dbReference type="Pfam" id="PF01636">
    <property type="entry name" value="APH"/>
    <property type="match status" value="1"/>
</dbReference>
<reference evidence="3" key="1">
    <citation type="journal article" date="2019" name="Int. J. Syst. Evol. Microbiol.">
        <title>The Global Catalogue of Microorganisms (GCM) 10K type strain sequencing project: providing services to taxonomists for standard genome sequencing and annotation.</title>
        <authorList>
            <consortium name="The Broad Institute Genomics Platform"/>
            <consortium name="The Broad Institute Genome Sequencing Center for Infectious Disease"/>
            <person name="Wu L."/>
            <person name="Ma J."/>
        </authorList>
    </citation>
    <scope>NUCLEOTIDE SEQUENCE [LARGE SCALE GENOMIC DNA]</scope>
    <source>
        <strain evidence="3">JCM 3369</strain>
    </source>
</reference>
<gene>
    <name evidence="2" type="ORF">ACFQKB_00310</name>
</gene>
<accession>A0ABW2C8X8</accession>
<dbReference type="EMBL" id="JBHSXS010000001">
    <property type="protein sequence ID" value="MFC6878197.1"/>
    <property type="molecule type" value="Genomic_DNA"/>
</dbReference>
<name>A0ABW2C8X8_9ACTN</name>
<protein>
    <submittedName>
        <fullName evidence="2">Phosphotransferase</fullName>
    </submittedName>
</protein>
<sequence length="302" mass="32689">MTTTGHVRARVGQRNVLVPLGSRRAALAGVALLTRSRAPALACQWLLYGAVAAAGPRAVPGARVRWDPPGGRARWEELAAQLGPFDHLALYERPQRSRTGLAAVLLRAGRPTGFLKLREDAGALEREHRALSAFPDGRAAGFRVPRVLGRGGAAGWHWMLIEPMPSRPAHPPRRPGVASLVGAIQRRLAPALPRPPGVPPHWRPMHGDLTVWNLRRCGTGRPWLIDWEDAGWAPPGADRLYYEATRSVVFGTAPPATAPREAAEFWLGRVAPRPSTDGDAPFNAALSAVLRDLARDGRRPAP</sequence>
<dbReference type="RefSeq" id="WP_160820145.1">
    <property type="nucleotide sequence ID" value="NZ_JBHSXE010000001.1"/>
</dbReference>
<dbReference type="SUPFAM" id="SSF56112">
    <property type="entry name" value="Protein kinase-like (PK-like)"/>
    <property type="match status" value="1"/>
</dbReference>